<comment type="catalytic activity">
    <reaction evidence="10 11">
        <text>FMN + ATP + H(+) = FAD + diphosphate</text>
        <dbReference type="Rhea" id="RHEA:17237"/>
        <dbReference type="ChEBI" id="CHEBI:15378"/>
        <dbReference type="ChEBI" id="CHEBI:30616"/>
        <dbReference type="ChEBI" id="CHEBI:33019"/>
        <dbReference type="ChEBI" id="CHEBI:57692"/>
        <dbReference type="ChEBI" id="CHEBI:58210"/>
        <dbReference type="EC" id="2.7.7.2"/>
    </reaction>
</comment>
<evidence type="ECO:0000256" key="9">
    <source>
        <dbReference type="ARBA" id="ARBA00022840"/>
    </source>
</evidence>
<comment type="pathway">
    <text evidence="2 11">Cofactor biosynthesis; FMN biosynthesis; FMN from riboflavin (ATP route): step 1/1.</text>
</comment>
<evidence type="ECO:0000256" key="6">
    <source>
        <dbReference type="ARBA" id="ARBA00022695"/>
    </source>
</evidence>
<dbReference type="GO" id="GO:0003919">
    <property type="term" value="F:FMN adenylyltransferase activity"/>
    <property type="evidence" value="ECO:0007669"/>
    <property type="project" value="UniProtKB-UniRule"/>
</dbReference>
<dbReference type="Pfam" id="PF06574">
    <property type="entry name" value="FAD_syn"/>
    <property type="match status" value="1"/>
</dbReference>
<dbReference type="EC" id="2.7.1.26" evidence="11"/>
<dbReference type="OrthoDB" id="9803667at2"/>
<evidence type="ECO:0000313" key="14">
    <source>
        <dbReference type="Proteomes" id="UP000308230"/>
    </source>
</evidence>
<gene>
    <name evidence="13" type="ORF">FCL54_13060</name>
</gene>
<keyword evidence="6 11" id="KW-0548">Nucleotidyltransferase</keyword>
<dbReference type="InterPro" id="IPR004821">
    <property type="entry name" value="Cyt_trans-like"/>
</dbReference>
<evidence type="ECO:0000256" key="10">
    <source>
        <dbReference type="ARBA" id="ARBA00049494"/>
    </source>
</evidence>
<dbReference type="GO" id="GO:0005524">
    <property type="term" value="F:ATP binding"/>
    <property type="evidence" value="ECO:0007669"/>
    <property type="project" value="UniProtKB-UniRule"/>
</dbReference>
<dbReference type="SUPFAM" id="SSF52374">
    <property type="entry name" value="Nucleotidylyl transferase"/>
    <property type="match status" value="1"/>
</dbReference>
<evidence type="ECO:0000256" key="7">
    <source>
        <dbReference type="ARBA" id="ARBA00022741"/>
    </source>
</evidence>
<dbReference type="InterPro" id="IPR015864">
    <property type="entry name" value="FAD_synthase"/>
</dbReference>
<dbReference type="EMBL" id="SWLG01000008">
    <property type="protein sequence ID" value="TLS36879.1"/>
    <property type="molecule type" value="Genomic_DNA"/>
</dbReference>
<dbReference type="GO" id="GO:0006747">
    <property type="term" value="P:FAD biosynthetic process"/>
    <property type="evidence" value="ECO:0007669"/>
    <property type="project" value="UniProtKB-UniRule"/>
</dbReference>
<dbReference type="PANTHER" id="PTHR22749">
    <property type="entry name" value="RIBOFLAVIN KINASE/FMN ADENYLYLTRANSFERASE"/>
    <property type="match status" value="1"/>
</dbReference>
<dbReference type="NCBIfam" id="TIGR00125">
    <property type="entry name" value="cyt_tran_rel"/>
    <property type="match status" value="1"/>
</dbReference>
<comment type="pathway">
    <text evidence="1 11">Cofactor biosynthesis; FAD biosynthesis; FAD from FMN: step 1/1.</text>
</comment>
<keyword evidence="7 11" id="KW-0547">Nucleotide-binding</keyword>
<comment type="caution">
    <text evidence="13">The sequence shown here is derived from an EMBL/GenBank/DDBJ whole genome shotgun (WGS) entry which is preliminary data.</text>
</comment>
<evidence type="ECO:0000313" key="13">
    <source>
        <dbReference type="EMBL" id="TLS36879.1"/>
    </source>
</evidence>
<evidence type="ECO:0000256" key="2">
    <source>
        <dbReference type="ARBA" id="ARBA00005201"/>
    </source>
</evidence>
<dbReference type="AlphaFoldDB" id="A0A5R9F308"/>
<keyword evidence="14" id="KW-1185">Reference proteome</keyword>
<dbReference type="Gene3D" id="3.40.50.620">
    <property type="entry name" value="HUPs"/>
    <property type="match status" value="1"/>
</dbReference>
<dbReference type="GO" id="GO:0009398">
    <property type="term" value="P:FMN biosynthetic process"/>
    <property type="evidence" value="ECO:0007669"/>
    <property type="project" value="UniProtKB-UniRule"/>
</dbReference>
<dbReference type="CDD" id="cd02064">
    <property type="entry name" value="FAD_synthetase_N"/>
    <property type="match status" value="1"/>
</dbReference>
<dbReference type="PIRSF" id="PIRSF004491">
    <property type="entry name" value="FAD_Synth"/>
    <property type="match status" value="1"/>
</dbReference>
<evidence type="ECO:0000256" key="4">
    <source>
        <dbReference type="ARBA" id="ARBA00022643"/>
    </source>
</evidence>
<dbReference type="GO" id="GO:0008531">
    <property type="term" value="F:riboflavin kinase activity"/>
    <property type="evidence" value="ECO:0007669"/>
    <property type="project" value="UniProtKB-UniRule"/>
</dbReference>
<keyword evidence="8 11" id="KW-0274">FAD</keyword>
<comment type="catalytic activity">
    <reaction evidence="11">
        <text>riboflavin + ATP = FMN + ADP + H(+)</text>
        <dbReference type="Rhea" id="RHEA:14357"/>
        <dbReference type="ChEBI" id="CHEBI:15378"/>
        <dbReference type="ChEBI" id="CHEBI:30616"/>
        <dbReference type="ChEBI" id="CHEBI:57986"/>
        <dbReference type="ChEBI" id="CHEBI:58210"/>
        <dbReference type="ChEBI" id="CHEBI:456216"/>
        <dbReference type="EC" id="2.7.1.26"/>
    </reaction>
</comment>
<dbReference type="PANTHER" id="PTHR22749:SF6">
    <property type="entry name" value="RIBOFLAVIN KINASE"/>
    <property type="match status" value="1"/>
</dbReference>
<reference evidence="13 14" key="1">
    <citation type="submission" date="2019-04" db="EMBL/GenBank/DDBJ databases">
        <title>Bacillus caeni sp. nov., a bacterium isolated from mangrove sediment.</title>
        <authorList>
            <person name="Huang H."/>
            <person name="Mo K."/>
            <person name="Hu Y."/>
        </authorList>
    </citation>
    <scope>NUCLEOTIDE SEQUENCE [LARGE SCALE GENOMIC DNA]</scope>
    <source>
        <strain evidence="13 14">HB172195</strain>
    </source>
</reference>
<keyword evidence="4 11" id="KW-0288">FMN</keyword>
<comment type="similarity">
    <text evidence="11">Belongs to the ribF family.</text>
</comment>
<sequence>MRVTRLKHPIDAKALENNAPCVMALGFFDGVHRGHQRIIETAKKIAEQKQVKLSVMTFYPHPSQLIKGKEKITHYLSPLPIKMELFKEQGVEQLFIVDFNLDFAKVNHANFVKQYLVGLNCRHVVAGFDFRYGFKGEGSMQTIEQDGAGSFDVTTVSKMEEQNEKISSTKIRELLSEGNVGDIPLFLGDYYLFVGKAKEPFYLKGKKEKFVEVFIDENYLLPSTGSYEVQLEVEGKKYKGIADVDPIRNKEFVGVKLFEYLDSYDGKMVKIKWIKKCPDEEVPTSSGHKYQFS</sequence>
<dbReference type="FunFam" id="3.40.50.620:FF:000021">
    <property type="entry name" value="Riboflavin biosynthesis protein"/>
    <property type="match status" value="1"/>
</dbReference>
<dbReference type="InterPro" id="IPR002606">
    <property type="entry name" value="Riboflavin_kinase_bac"/>
</dbReference>
<dbReference type="GO" id="GO:0009231">
    <property type="term" value="P:riboflavin biosynthetic process"/>
    <property type="evidence" value="ECO:0007669"/>
    <property type="project" value="InterPro"/>
</dbReference>
<dbReference type="UniPathway" id="UPA00277">
    <property type="reaction ID" value="UER00407"/>
</dbReference>
<organism evidence="13 14">
    <name type="scientific">Exobacillus caeni</name>
    <dbReference type="NCBI Taxonomy" id="2574798"/>
    <lineage>
        <taxon>Bacteria</taxon>
        <taxon>Bacillati</taxon>
        <taxon>Bacillota</taxon>
        <taxon>Bacilli</taxon>
        <taxon>Bacillales</taxon>
        <taxon>Guptibacillaceae</taxon>
        <taxon>Exobacillus</taxon>
    </lineage>
</organism>
<dbReference type="InterPro" id="IPR014729">
    <property type="entry name" value="Rossmann-like_a/b/a_fold"/>
</dbReference>
<dbReference type="EC" id="2.7.7.2" evidence="11"/>
<accession>A0A5R9F308</accession>
<evidence type="ECO:0000256" key="8">
    <source>
        <dbReference type="ARBA" id="ARBA00022827"/>
    </source>
</evidence>
<protein>
    <recommendedName>
        <fullName evidence="11">Riboflavin biosynthesis protein</fullName>
    </recommendedName>
    <domain>
        <recommendedName>
            <fullName evidence="11">Riboflavin kinase</fullName>
            <ecNumber evidence="11">2.7.1.26</ecNumber>
        </recommendedName>
        <alternativeName>
            <fullName evidence="11">Flavokinase</fullName>
        </alternativeName>
    </domain>
    <domain>
        <recommendedName>
            <fullName evidence="11">FMN adenylyltransferase</fullName>
            <ecNumber evidence="11">2.7.7.2</ecNumber>
        </recommendedName>
        <alternativeName>
            <fullName evidence="11">FAD pyrophosphorylase</fullName>
        </alternativeName>
        <alternativeName>
            <fullName evidence="11">FAD synthase</fullName>
        </alternativeName>
    </domain>
</protein>
<keyword evidence="11" id="KW-0418">Kinase</keyword>
<dbReference type="RefSeq" id="WP_138127077.1">
    <property type="nucleotide sequence ID" value="NZ_SWLG01000008.1"/>
</dbReference>
<keyword evidence="9 11" id="KW-0067">ATP-binding</keyword>
<evidence type="ECO:0000256" key="5">
    <source>
        <dbReference type="ARBA" id="ARBA00022679"/>
    </source>
</evidence>
<evidence type="ECO:0000256" key="1">
    <source>
        <dbReference type="ARBA" id="ARBA00004726"/>
    </source>
</evidence>
<proteinExistence type="inferred from homology"/>
<dbReference type="InterPro" id="IPR023468">
    <property type="entry name" value="Riboflavin_kinase"/>
</dbReference>
<evidence type="ECO:0000259" key="12">
    <source>
        <dbReference type="Pfam" id="PF06574"/>
    </source>
</evidence>
<keyword evidence="3 11" id="KW-0285">Flavoprotein</keyword>
<keyword evidence="5 11" id="KW-0808">Transferase</keyword>
<feature type="domain" description="FAD synthetase" evidence="12">
    <location>
        <begin position="16"/>
        <end position="170"/>
    </location>
</feature>
<dbReference type="UniPathway" id="UPA00276">
    <property type="reaction ID" value="UER00406"/>
</dbReference>
<dbReference type="Proteomes" id="UP000308230">
    <property type="component" value="Unassembled WGS sequence"/>
</dbReference>
<evidence type="ECO:0000256" key="11">
    <source>
        <dbReference type="PIRNR" id="PIRNR004491"/>
    </source>
</evidence>
<name>A0A5R9F308_9BACL</name>
<evidence type="ECO:0000256" key="3">
    <source>
        <dbReference type="ARBA" id="ARBA00022630"/>
    </source>
</evidence>